<gene>
    <name evidence="8" type="primary">CD2</name>
</gene>
<keyword evidence="6" id="KW-1133">Transmembrane helix</keyword>
<keyword evidence="6" id="KW-0812">Transmembrane</keyword>
<evidence type="ECO:0000256" key="5">
    <source>
        <dbReference type="SAM" id="MobiDB-lite"/>
    </source>
</evidence>
<proteinExistence type="evidence at transcript level"/>
<dbReference type="GO" id="GO:0016020">
    <property type="term" value="C:membrane"/>
    <property type="evidence" value="ECO:0007669"/>
    <property type="project" value="UniProtKB-SubCell"/>
</dbReference>
<dbReference type="SUPFAM" id="SSF48726">
    <property type="entry name" value="Immunoglobulin"/>
    <property type="match status" value="2"/>
</dbReference>
<feature type="region of interest" description="Disordered" evidence="5">
    <location>
        <begin position="262"/>
        <end position="401"/>
    </location>
</feature>
<feature type="transmembrane region" description="Helical" evidence="6">
    <location>
        <begin position="215"/>
        <end position="238"/>
    </location>
</feature>
<protein>
    <submittedName>
        <fullName evidence="8">T-cell surface antigen CD2</fullName>
    </submittedName>
</protein>
<reference evidence="8" key="1">
    <citation type="journal article" date="2014" name="Nature">
        <title>Elephant shark genome provides unique insights into gnathostome evolution.</title>
        <authorList>
            <consortium name="International Elephant Shark Genome Sequencing Consortium"/>
            <person name="Venkatesh B."/>
            <person name="Lee A.P."/>
            <person name="Ravi V."/>
            <person name="Maurya A.K."/>
            <person name="Lian M.M."/>
            <person name="Swann J.B."/>
            <person name="Ohta Y."/>
            <person name="Flajnik M.F."/>
            <person name="Sutoh Y."/>
            <person name="Kasahara M."/>
            <person name="Hoon S."/>
            <person name="Gangu V."/>
            <person name="Roy S.W."/>
            <person name="Irimia M."/>
            <person name="Korzh V."/>
            <person name="Kondrychyn I."/>
            <person name="Lim Z.W."/>
            <person name="Tay B.H."/>
            <person name="Tohari S."/>
            <person name="Kong K.W."/>
            <person name="Ho S."/>
            <person name="Lorente-Galdos B."/>
            <person name="Quilez J."/>
            <person name="Marques-Bonet T."/>
            <person name="Raney B.J."/>
            <person name="Ingham P.W."/>
            <person name="Tay A."/>
            <person name="Hillier L.W."/>
            <person name="Minx P."/>
            <person name="Boehm T."/>
            <person name="Wilson R.K."/>
            <person name="Brenner S."/>
            <person name="Warren W.C."/>
        </authorList>
    </citation>
    <scope>NUCLEOTIDE SEQUENCE</scope>
    <source>
        <tissue evidence="8">Thymus</tissue>
    </source>
</reference>
<dbReference type="InterPro" id="IPR013783">
    <property type="entry name" value="Ig-like_fold"/>
</dbReference>
<keyword evidence="2 7" id="KW-0732">Signal</keyword>
<evidence type="ECO:0000256" key="3">
    <source>
        <dbReference type="ARBA" id="ARBA00023136"/>
    </source>
</evidence>
<dbReference type="PANTHER" id="PTHR12080:SF48">
    <property type="entry name" value="IMMUNOGLOBULIN SUBTYPE DOMAIN-CONTAINING PROTEIN"/>
    <property type="match status" value="1"/>
</dbReference>
<name>V9NIT6_GINCI</name>
<dbReference type="InterPro" id="IPR015631">
    <property type="entry name" value="CD2/SLAM_rcpt"/>
</dbReference>
<dbReference type="InterPro" id="IPR036179">
    <property type="entry name" value="Ig-like_dom_sf"/>
</dbReference>
<dbReference type="PANTHER" id="PTHR12080">
    <property type="entry name" value="SIGNALING LYMPHOCYTIC ACTIVATION MOLECULE"/>
    <property type="match status" value="1"/>
</dbReference>
<dbReference type="AlphaFoldDB" id="V9NIT6"/>
<keyword evidence="3 6" id="KW-0472">Membrane</keyword>
<dbReference type="Gene3D" id="2.60.40.10">
    <property type="entry name" value="Immunoglobulins"/>
    <property type="match status" value="2"/>
</dbReference>
<feature type="signal peptide" evidence="7">
    <location>
        <begin position="1"/>
        <end position="25"/>
    </location>
</feature>
<evidence type="ECO:0000256" key="7">
    <source>
        <dbReference type="SAM" id="SignalP"/>
    </source>
</evidence>
<feature type="compositionally biased region" description="Basic and acidic residues" evidence="5">
    <location>
        <begin position="277"/>
        <end position="341"/>
    </location>
</feature>
<sequence>MLCHRKCALYFVVIFLLDISGLFLAENKGKPIDVYGGIGKSVFLHVNHQSSKNDEIKWMKGNTIIARYKDQASKSYATSKDGLKVYANGTLTFKIMDSTEGGTYEYEIYNGDGILTGRNSIKLHLLESVSKPVLDIKCNSRKEVNITCKVENGTNFTMILSGNSLNEMSNYQYLTAVQSLKETEGVKFFCNVSNKISEAGTSSMINCTEPRSIKYYEIMILAGAITLATIVIILVIYCTLRCCKRRRKGVVDTSQEVRMEFRVQMKQPRQPIPDPGQHNEEYSSPQPRRELLKPRERSERMDRGERAQKAARAERAQKAEREERAERAQRADESQRAERPHRAQRAHRAQREQRGENGEKARREERRQRGERTLEGDRLPRTEHKELRANRGPVPLPSQIH</sequence>
<keyword evidence="4" id="KW-0325">Glycoprotein</keyword>
<comment type="subcellular location">
    <subcellularLocation>
        <location evidence="1">Membrane</location>
    </subcellularLocation>
</comment>
<evidence type="ECO:0000256" key="2">
    <source>
        <dbReference type="ARBA" id="ARBA00022729"/>
    </source>
</evidence>
<feature type="chain" id="PRO_5004780108" evidence="7">
    <location>
        <begin position="26"/>
        <end position="401"/>
    </location>
</feature>
<feature type="compositionally biased region" description="Basic and acidic residues" evidence="5">
    <location>
        <begin position="349"/>
        <end position="389"/>
    </location>
</feature>
<evidence type="ECO:0000256" key="6">
    <source>
        <dbReference type="SAM" id="Phobius"/>
    </source>
</evidence>
<accession>V9NIT6</accession>
<evidence type="ECO:0000256" key="1">
    <source>
        <dbReference type="ARBA" id="ARBA00004370"/>
    </source>
</evidence>
<dbReference type="EMBL" id="KC814637">
    <property type="protein sequence ID" value="AGQ17916.1"/>
    <property type="molecule type" value="mRNA"/>
</dbReference>
<evidence type="ECO:0000256" key="4">
    <source>
        <dbReference type="ARBA" id="ARBA00023180"/>
    </source>
</evidence>
<organism evidence="8">
    <name type="scientific">Ginglymostoma cirratum</name>
    <name type="common">Nurse shark</name>
    <name type="synonym">Squalus cirratus</name>
    <dbReference type="NCBI Taxonomy" id="7801"/>
    <lineage>
        <taxon>Eukaryota</taxon>
        <taxon>Metazoa</taxon>
        <taxon>Chordata</taxon>
        <taxon>Craniata</taxon>
        <taxon>Vertebrata</taxon>
        <taxon>Chondrichthyes</taxon>
        <taxon>Elasmobranchii</taxon>
        <taxon>Galeomorphii</taxon>
        <taxon>Galeoidea</taxon>
        <taxon>Orectolobiformes</taxon>
        <taxon>Ginglymostomatidae</taxon>
        <taxon>Ginglymostoma</taxon>
    </lineage>
</organism>
<evidence type="ECO:0000313" key="8">
    <source>
        <dbReference type="EMBL" id="AGQ17916.1"/>
    </source>
</evidence>